<name>A0ABY8KNI2_9BACI</name>
<keyword evidence="2" id="KW-1185">Reference proteome</keyword>
<dbReference type="Proteomes" id="UP001244564">
    <property type="component" value="Chromosome"/>
</dbReference>
<dbReference type="RefSeq" id="WP_175423075.1">
    <property type="nucleotide sequence ID" value="NZ_CP122283.1"/>
</dbReference>
<dbReference type="EMBL" id="CP122283">
    <property type="protein sequence ID" value="WGF40670.1"/>
    <property type="molecule type" value="Genomic_DNA"/>
</dbReference>
<accession>A0ABY8KNI2</accession>
<reference evidence="1 2" key="1">
    <citation type="submission" date="2023-04" db="EMBL/GenBank/DDBJ databases">
        <title>Genomic of Lysinibacillus capsici TSBLM.</title>
        <authorList>
            <person name="Hu X.S."/>
            <person name="Yu C.H."/>
        </authorList>
    </citation>
    <scope>NUCLEOTIDE SEQUENCE [LARGE SCALE GENOMIC DNA]</scope>
    <source>
        <strain evidence="1 2">TSBLM</strain>
    </source>
</reference>
<gene>
    <name evidence="1" type="ORF">QBO96_10645</name>
</gene>
<proteinExistence type="predicted"/>
<protein>
    <submittedName>
        <fullName evidence="1">Uncharacterized protein</fullName>
    </submittedName>
</protein>
<evidence type="ECO:0000313" key="1">
    <source>
        <dbReference type="EMBL" id="WGF40670.1"/>
    </source>
</evidence>
<evidence type="ECO:0000313" key="2">
    <source>
        <dbReference type="Proteomes" id="UP001244564"/>
    </source>
</evidence>
<organism evidence="1 2">
    <name type="scientific">Lysinibacillus capsici</name>
    <dbReference type="NCBI Taxonomy" id="2115968"/>
    <lineage>
        <taxon>Bacteria</taxon>
        <taxon>Bacillati</taxon>
        <taxon>Bacillota</taxon>
        <taxon>Bacilli</taxon>
        <taxon>Bacillales</taxon>
        <taxon>Bacillaceae</taxon>
        <taxon>Lysinibacillus</taxon>
    </lineage>
</organism>
<sequence>MTRFLKSLEAHMKEPELNLNFSKTVQPNKKLIKKNEAAYNQAKENFYLAQDK</sequence>